<sequence length="272" mass="28363">MKAAALHELERVEWRVLGALRPVDGVTGMPLGRDCPALQLAGEGARFVRNRSGLYVIREWAQLAAHAGSFEQPPAAPAPGSRSLEIAFDDPSGRWLPRLVRVALPRDPDPGAAAGDSLFSPIDLPLYPSPAAELGTTWCALRLSVADAADGAALGGVLLRVLAGGAVLARGLSDWRGEALVPVAGVPVTTWSEDEDAVVVSTVAATVEAIFDPARGRRTARAAVAAGRAPARLPRVDPDDLERRRASLPGATADVNLAARGALHLNLGLDLS</sequence>
<protein>
    <submittedName>
        <fullName evidence="1">Uncharacterized protein</fullName>
    </submittedName>
</protein>
<name>A0A7X7R8X7_9RHOO</name>
<gene>
    <name evidence="1" type="ORF">GX576_12755</name>
</gene>
<reference evidence="1 2" key="1">
    <citation type="journal article" date="2020" name="Biotechnol. Biofuels">
        <title>New insights from the biogas microbiome by comprehensive genome-resolved metagenomics of nearly 1600 species originating from multiple anaerobic digesters.</title>
        <authorList>
            <person name="Campanaro S."/>
            <person name="Treu L."/>
            <person name="Rodriguez-R L.M."/>
            <person name="Kovalovszki A."/>
            <person name="Ziels R.M."/>
            <person name="Maus I."/>
            <person name="Zhu X."/>
            <person name="Kougias P.G."/>
            <person name="Basile A."/>
            <person name="Luo G."/>
            <person name="Schluter A."/>
            <person name="Konstantinidis K.T."/>
            <person name="Angelidaki I."/>
        </authorList>
    </citation>
    <scope>NUCLEOTIDE SEQUENCE [LARGE SCALE GENOMIC DNA]</scope>
    <source>
        <strain evidence="1">AS06rmzACSIP_256</strain>
    </source>
</reference>
<accession>A0A7X7R8X7</accession>
<proteinExistence type="predicted"/>
<evidence type="ECO:0000313" key="1">
    <source>
        <dbReference type="EMBL" id="NLF55242.1"/>
    </source>
</evidence>
<dbReference type="EMBL" id="JAAYYV010000352">
    <property type="protein sequence ID" value="NLF55242.1"/>
    <property type="molecule type" value="Genomic_DNA"/>
</dbReference>
<organism evidence="1 2">
    <name type="scientific">Thauera phenolivorans</name>
    <dbReference type="NCBI Taxonomy" id="1792543"/>
    <lineage>
        <taxon>Bacteria</taxon>
        <taxon>Pseudomonadati</taxon>
        <taxon>Pseudomonadota</taxon>
        <taxon>Betaproteobacteria</taxon>
        <taxon>Rhodocyclales</taxon>
        <taxon>Zoogloeaceae</taxon>
        <taxon>Thauera</taxon>
    </lineage>
</organism>
<comment type="caution">
    <text evidence="1">The sequence shown here is derived from an EMBL/GenBank/DDBJ whole genome shotgun (WGS) entry which is preliminary data.</text>
</comment>
<dbReference type="Proteomes" id="UP000536534">
    <property type="component" value="Unassembled WGS sequence"/>
</dbReference>
<evidence type="ECO:0000313" key="2">
    <source>
        <dbReference type="Proteomes" id="UP000536534"/>
    </source>
</evidence>
<dbReference type="AlphaFoldDB" id="A0A7X7R8X7"/>